<evidence type="ECO:0000256" key="3">
    <source>
        <dbReference type="ARBA" id="ARBA00022763"/>
    </source>
</evidence>
<keyword evidence="5 7" id="KW-0539">Nucleus</keyword>
<feature type="compositionally biased region" description="Polar residues" evidence="8">
    <location>
        <begin position="233"/>
        <end position="245"/>
    </location>
</feature>
<feature type="compositionally biased region" description="Low complexity" evidence="8">
    <location>
        <begin position="295"/>
        <end position="304"/>
    </location>
</feature>
<comment type="subcellular location">
    <subcellularLocation>
        <location evidence="1 7">Nucleus</location>
    </subcellularLocation>
</comment>
<dbReference type="GeneID" id="5433575"/>
<accession>A0A384JQW6</accession>
<evidence type="ECO:0000256" key="2">
    <source>
        <dbReference type="ARBA" id="ARBA00006075"/>
    </source>
</evidence>
<dbReference type="InterPro" id="IPR040038">
    <property type="entry name" value="TIPIN/Csm3/Swi3"/>
</dbReference>
<keyword evidence="4" id="KW-0236">DNA replication inhibitor</keyword>
<feature type="region of interest" description="Disordered" evidence="8">
    <location>
        <begin position="168"/>
        <end position="338"/>
    </location>
</feature>
<sequence>MMDSPPPRPLPTETPNAGGNEFDDLDDLFDYDAGDANDPFSDNYVVPGSKDKETTKNSERNHKSGAGLGIDEEIEVTKKPRVPRVKLDEHKLLSSAGIPKLRKKAADHLKFKGKGHEYSDAARLLAFYQLWLDDLFPKAKFADALTMVEKLGHKKMIQSARMDWINEGKPKSSVHEDSLFDEPELPPREDNEREKTASRIAPIFESAASERPRTPVPNQDPDFNDMYDATPKNARQNPAVQSTSIFGGGNDNIFGPSKVITAGDDGPPDDDLEALLAEAEQEGGDDEMLDDDLEALLAADNDNAPPSRPEKQDTGKSTQAEEDDLDAMEAMMDMDGGW</sequence>
<organism evidence="10 11">
    <name type="scientific">Botryotinia fuckeliana (strain B05.10)</name>
    <name type="common">Noble rot fungus</name>
    <name type="synonym">Botrytis cinerea</name>
    <dbReference type="NCBI Taxonomy" id="332648"/>
    <lineage>
        <taxon>Eukaryota</taxon>
        <taxon>Fungi</taxon>
        <taxon>Dikarya</taxon>
        <taxon>Ascomycota</taxon>
        <taxon>Pezizomycotina</taxon>
        <taxon>Leotiomycetes</taxon>
        <taxon>Helotiales</taxon>
        <taxon>Sclerotiniaceae</taxon>
        <taxon>Botrytis</taxon>
    </lineage>
</organism>
<dbReference type="PANTHER" id="PTHR13220">
    <property type="entry name" value="TIMELESS INTERACTING-RELATED"/>
    <property type="match status" value="1"/>
</dbReference>
<keyword evidence="6 7" id="KW-0131">Cell cycle</keyword>
<proteinExistence type="inferred from homology"/>
<dbReference type="Proteomes" id="UP000001798">
    <property type="component" value="Chromosome 8"/>
</dbReference>
<dbReference type="EMBL" id="CP009812">
    <property type="protein sequence ID" value="ATZ52923.1"/>
    <property type="molecule type" value="Genomic_DNA"/>
</dbReference>
<dbReference type="GO" id="GO:0003677">
    <property type="term" value="F:DNA binding"/>
    <property type="evidence" value="ECO:0007669"/>
    <property type="project" value="TreeGrafter"/>
</dbReference>
<feature type="domain" description="Chromosome segregation in meiosis protein 3" evidence="9">
    <location>
        <begin position="86"/>
        <end position="168"/>
    </location>
</feature>
<feature type="compositionally biased region" description="Basic and acidic residues" evidence="8">
    <location>
        <begin position="185"/>
        <end position="197"/>
    </location>
</feature>
<keyword evidence="3 7" id="KW-0227">DNA damage</keyword>
<dbReference type="GO" id="GO:0031298">
    <property type="term" value="C:replication fork protection complex"/>
    <property type="evidence" value="ECO:0007669"/>
    <property type="project" value="TreeGrafter"/>
</dbReference>
<feature type="region of interest" description="Disordered" evidence="8">
    <location>
        <begin position="1"/>
        <end position="71"/>
    </location>
</feature>
<evidence type="ECO:0000256" key="5">
    <source>
        <dbReference type="ARBA" id="ARBA00023242"/>
    </source>
</evidence>
<dbReference type="GO" id="GO:0006974">
    <property type="term" value="P:DNA damage response"/>
    <property type="evidence" value="ECO:0007669"/>
    <property type="project" value="UniProtKB-KW"/>
</dbReference>
<dbReference type="VEuPathDB" id="FungiDB:Bcin08g05400"/>
<reference evidence="10 11" key="1">
    <citation type="journal article" date="2011" name="PLoS Genet.">
        <title>Genomic analysis of the necrotrophic fungal pathogens Sclerotinia sclerotiorum and Botrytis cinerea.</title>
        <authorList>
            <person name="Amselem J."/>
            <person name="Cuomo C.A."/>
            <person name="van Kan J.A."/>
            <person name="Viaud M."/>
            <person name="Benito E.P."/>
            <person name="Couloux A."/>
            <person name="Coutinho P.M."/>
            <person name="de Vries R.P."/>
            <person name="Dyer P.S."/>
            <person name="Fillinger S."/>
            <person name="Fournier E."/>
            <person name="Gout L."/>
            <person name="Hahn M."/>
            <person name="Kohn L."/>
            <person name="Lapalu N."/>
            <person name="Plummer K.M."/>
            <person name="Pradier J.M."/>
            <person name="Quevillon E."/>
            <person name="Sharon A."/>
            <person name="Simon A."/>
            <person name="ten Have A."/>
            <person name="Tudzynski B."/>
            <person name="Tudzynski P."/>
            <person name="Wincker P."/>
            <person name="Andrew M."/>
            <person name="Anthouard V."/>
            <person name="Beever R.E."/>
            <person name="Beffa R."/>
            <person name="Benoit I."/>
            <person name="Bouzid O."/>
            <person name="Brault B."/>
            <person name="Chen Z."/>
            <person name="Choquer M."/>
            <person name="Collemare J."/>
            <person name="Cotton P."/>
            <person name="Danchin E.G."/>
            <person name="Da Silva C."/>
            <person name="Gautier A."/>
            <person name="Giraud C."/>
            <person name="Giraud T."/>
            <person name="Gonzalez C."/>
            <person name="Grossetete S."/>
            <person name="Guldener U."/>
            <person name="Henrissat B."/>
            <person name="Howlett B.J."/>
            <person name="Kodira C."/>
            <person name="Kretschmer M."/>
            <person name="Lappartient A."/>
            <person name="Leroch M."/>
            <person name="Levis C."/>
            <person name="Mauceli E."/>
            <person name="Neuveglise C."/>
            <person name="Oeser B."/>
            <person name="Pearson M."/>
            <person name="Poulain J."/>
            <person name="Poussereau N."/>
            <person name="Quesneville H."/>
            <person name="Rascle C."/>
            <person name="Schumacher J."/>
            <person name="Segurens B."/>
            <person name="Sexton A."/>
            <person name="Silva E."/>
            <person name="Sirven C."/>
            <person name="Soanes D.M."/>
            <person name="Talbot N.J."/>
            <person name="Templeton M."/>
            <person name="Yandava C."/>
            <person name="Yarden O."/>
            <person name="Zeng Q."/>
            <person name="Rollins J.A."/>
            <person name="Lebrun M.H."/>
            <person name="Dickman M."/>
        </authorList>
    </citation>
    <scope>NUCLEOTIDE SEQUENCE [LARGE SCALE GENOMIC DNA]</scope>
    <source>
        <strain evidence="10 11">B05.10</strain>
    </source>
</reference>
<protein>
    <recommendedName>
        <fullName evidence="7">Chromosome segregation in meiosis protein</fullName>
    </recommendedName>
</protein>
<dbReference type="RefSeq" id="XP_001553015.2">
    <property type="nucleotide sequence ID" value="XM_001552965.2"/>
</dbReference>
<evidence type="ECO:0000259" key="9">
    <source>
        <dbReference type="Pfam" id="PF07962"/>
    </source>
</evidence>
<feature type="compositionally biased region" description="Acidic residues" evidence="8">
    <location>
        <begin position="266"/>
        <end position="294"/>
    </location>
</feature>
<feature type="compositionally biased region" description="Basic and acidic residues" evidence="8">
    <location>
        <begin position="168"/>
        <end position="178"/>
    </location>
</feature>
<feature type="compositionally biased region" description="Low complexity" evidence="8">
    <location>
        <begin position="328"/>
        <end position="338"/>
    </location>
</feature>
<reference evidence="10 11" key="3">
    <citation type="journal article" date="2017" name="Mol. Plant Pathol.">
        <title>A gapless genome sequence of the fungus Botrytis cinerea.</title>
        <authorList>
            <person name="Van Kan J.A."/>
            <person name="Stassen J.H."/>
            <person name="Mosbach A."/>
            <person name="Van Der Lee T.A."/>
            <person name="Faino L."/>
            <person name="Farmer A.D."/>
            <person name="Papasotiriou D.G."/>
            <person name="Zhou S."/>
            <person name="Seidl M.F."/>
            <person name="Cottam E."/>
            <person name="Edel D."/>
            <person name="Hahn M."/>
            <person name="Schwartz D.C."/>
            <person name="Dietrich R.A."/>
            <person name="Widdison S."/>
            <person name="Scalliet G."/>
        </authorList>
    </citation>
    <scope>NUCLEOTIDE SEQUENCE [LARGE SCALE GENOMIC DNA]</scope>
    <source>
        <strain evidence="10 11">B05.10</strain>
    </source>
</reference>
<dbReference type="GO" id="GO:0043111">
    <property type="term" value="P:replication fork arrest"/>
    <property type="evidence" value="ECO:0007669"/>
    <property type="project" value="TreeGrafter"/>
</dbReference>
<dbReference type="AlphaFoldDB" id="A0A384JQW6"/>
<evidence type="ECO:0000256" key="1">
    <source>
        <dbReference type="ARBA" id="ARBA00004123"/>
    </source>
</evidence>
<dbReference type="Pfam" id="PF07962">
    <property type="entry name" value="Swi3"/>
    <property type="match status" value="1"/>
</dbReference>
<dbReference type="InterPro" id="IPR012923">
    <property type="entry name" value="Csm3"/>
</dbReference>
<feature type="compositionally biased region" description="Basic and acidic residues" evidence="8">
    <location>
        <begin position="49"/>
        <end position="62"/>
    </location>
</feature>
<evidence type="ECO:0000313" key="10">
    <source>
        <dbReference type="EMBL" id="ATZ52923.1"/>
    </source>
</evidence>
<feature type="compositionally biased region" description="Acidic residues" evidence="8">
    <location>
        <begin position="21"/>
        <end position="35"/>
    </location>
</feature>
<dbReference type="PANTHER" id="PTHR13220:SF11">
    <property type="entry name" value="TIMELESS-INTERACTING PROTEIN"/>
    <property type="match status" value="1"/>
</dbReference>
<evidence type="ECO:0000256" key="7">
    <source>
        <dbReference type="RuleBase" id="RU366049"/>
    </source>
</evidence>
<gene>
    <name evidence="10" type="ORF">BCIN_08g05400</name>
</gene>
<reference evidence="10 11" key="2">
    <citation type="journal article" date="2012" name="Eukaryot. Cell">
        <title>Genome update of Botrytis cinerea strains B05.10 and T4.</title>
        <authorList>
            <person name="Staats M."/>
            <person name="van Kan J.A."/>
        </authorList>
    </citation>
    <scope>NUCLEOTIDE SEQUENCE [LARGE SCALE GENOMIC DNA]</scope>
    <source>
        <strain evidence="10 11">B05.10</strain>
    </source>
</reference>
<evidence type="ECO:0000256" key="8">
    <source>
        <dbReference type="SAM" id="MobiDB-lite"/>
    </source>
</evidence>
<name>A0A384JQW6_BOTFB</name>
<evidence type="ECO:0000256" key="6">
    <source>
        <dbReference type="ARBA" id="ARBA00023306"/>
    </source>
</evidence>
<dbReference type="OrthoDB" id="437078at2759"/>
<dbReference type="GO" id="GO:0000076">
    <property type="term" value="P:DNA replication checkpoint signaling"/>
    <property type="evidence" value="ECO:0007669"/>
    <property type="project" value="UniProtKB-UniRule"/>
</dbReference>
<keyword evidence="11" id="KW-1185">Reference proteome</keyword>
<comment type="function">
    <text evidence="7">Plays an important role in the control of DNA replication and the maintenance of replication fork stability.</text>
</comment>
<feature type="compositionally biased region" description="Pro residues" evidence="8">
    <location>
        <begin position="1"/>
        <end position="12"/>
    </location>
</feature>
<dbReference type="KEGG" id="bfu:BCIN_08g05400"/>
<dbReference type="GO" id="GO:0031297">
    <property type="term" value="P:replication fork processing"/>
    <property type="evidence" value="ECO:0007669"/>
    <property type="project" value="UniProtKB-UniRule"/>
</dbReference>
<comment type="similarity">
    <text evidence="2 7">Belongs to the CSM3 family.</text>
</comment>
<evidence type="ECO:0000313" key="11">
    <source>
        <dbReference type="Proteomes" id="UP000001798"/>
    </source>
</evidence>
<evidence type="ECO:0000256" key="4">
    <source>
        <dbReference type="ARBA" id="ARBA00022880"/>
    </source>
</evidence>